<evidence type="ECO:0000256" key="4">
    <source>
        <dbReference type="ARBA" id="ARBA00022741"/>
    </source>
</evidence>
<dbReference type="NCBIfam" id="TIGR01536">
    <property type="entry name" value="asn_synth_AEB"/>
    <property type="match status" value="1"/>
</dbReference>
<feature type="active site" description="For GATase activity" evidence="8">
    <location>
        <position position="2"/>
    </location>
</feature>
<dbReference type="Gene3D" id="3.60.20.10">
    <property type="entry name" value="Glutamine Phosphoribosylpyrophosphate, subunit 1, domain 1"/>
    <property type="match status" value="1"/>
</dbReference>
<dbReference type="Pfam" id="PF13522">
    <property type="entry name" value="GATase_6"/>
    <property type="match status" value="1"/>
</dbReference>
<feature type="binding site" evidence="9">
    <location>
        <position position="292"/>
    </location>
    <ligand>
        <name>ATP</name>
        <dbReference type="ChEBI" id="CHEBI:30616"/>
    </ligand>
</feature>
<keyword evidence="13" id="KW-1185">Reference proteome</keyword>
<feature type="domain" description="Glutamine amidotransferase type-2" evidence="11">
    <location>
        <begin position="2"/>
        <end position="214"/>
    </location>
</feature>
<dbReference type="InterPro" id="IPR051786">
    <property type="entry name" value="ASN_synthetase/amidase"/>
</dbReference>
<protein>
    <recommendedName>
        <fullName evidence="3">asparagine synthase (glutamine-hydrolyzing)</fullName>
        <ecNumber evidence="3">6.3.5.4</ecNumber>
    </recommendedName>
</protein>
<feature type="binding site" evidence="9">
    <location>
        <position position="100"/>
    </location>
    <ligand>
        <name>L-glutamine</name>
        <dbReference type="ChEBI" id="CHEBI:58359"/>
    </ligand>
</feature>
<evidence type="ECO:0000256" key="3">
    <source>
        <dbReference type="ARBA" id="ARBA00012737"/>
    </source>
</evidence>
<keyword evidence="8" id="KW-0028">Amino-acid biosynthesis</keyword>
<dbReference type="AlphaFoldDB" id="A0A7C9ME46"/>
<dbReference type="SUPFAM" id="SSF56235">
    <property type="entry name" value="N-terminal nucleophile aminohydrolases (Ntn hydrolases)"/>
    <property type="match status" value="1"/>
</dbReference>
<dbReference type="Proteomes" id="UP000482487">
    <property type="component" value="Unassembled WGS sequence"/>
</dbReference>
<organism evidence="12 13">
    <name type="scientific">Solidesulfovibrio aerotolerans</name>
    <dbReference type="NCBI Taxonomy" id="295255"/>
    <lineage>
        <taxon>Bacteria</taxon>
        <taxon>Pseudomonadati</taxon>
        <taxon>Thermodesulfobacteriota</taxon>
        <taxon>Desulfovibrionia</taxon>
        <taxon>Desulfovibrionales</taxon>
        <taxon>Desulfovibrionaceae</taxon>
        <taxon>Solidesulfovibrio</taxon>
    </lineage>
</organism>
<dbReference type="CDD" id="cd00712">
    <property type="entry name" value="AsnB"/>
    <property type="match status" value="1"/>
</dbReference>
<evidence type="ECO:0000256" key="7">
    <source>
        <dbReference type="ARBA" id="ARBA00048741"/>
    </source>
</evidence>
<dbReference type="CDD" id="cd01991">
    <property type="entry name" value="Asn_synthase_B_C"/>
    <property type="match status" value="1"/>
</dbReference>
<dbReference type="OrthoDB" id="9763290at2"/>
<dbReference type="EC" id="6.3.5.4" evidence="3"/>
<keyword evidence="5 9" id="KW-0067">ATP-binding</keyword>
<dbReference type="PIRSF" id="PIRSF001589">
    <property type="entry name" value="Asn_synthetase_glu-h"/>
    <property type="match status" value="1"/>
</dbReference>
<dbReference type="InterPro" id="IPR033738">
    <property type="entry name" value="AsnB_N"/>
</dbReference>
<feature type="site" description="Important for beta-aspartyl-AMP intermediate formation" evidence="10">
    <location>
        <position position="367"/>
    </location>
</feature>
<dbReference type="InterPro" id="IPR029055">
    <property type="entry name" value="Ntn_hydrolases_N"/>
</dbReference>
<comment type="similarity">
    <text evidence="2">Belongs to the asparagine synthetase family.</text>
</comment>
<name>A0A7C9ME46_9BACT</name>
<dbReference type="GO" id="GO:0005829">
    <property type="term" value="C:cytosol"/>
    <property type="evidence" value="ECO:0007669"/>
    <property type="project" value="TreeGrafter"/>
</dbReference>
<comment type="caution">
    <text evidence="12">The sequence shown here is derived from an EMBL/GenBank/DDBJ whole genome shotgun (WGS) entry which is preliminary data.</text>
</comment>
<sequence length="653" mass="72444">MCGICGELRFDGQAVTARDILAMRDALRQRGPDDAGLVLDGPIGLGHRRLSIIDLSPLGAQPMRSADGRFVVVFNGEIYNHQAIRRELEARGVTFRGTSDTEVAVNAAAVFGPLEAVRRFLGMFALALWDVTEKTLYLCRDRVGVKPLYFSLGPRSCQFGSQMRALLARNDFAPELNRDALFRYFQTGYFEGPDTVFQNVRKLPPGTMLAIRSDGSYQETRYFTLDATIRGSYRGSYEQAREELDALCKEAFALRLVSDVPVGLFLSGGVDSSLVAAVLQQELGANLTHFTIGFAERNHDETTKAEALARHLGVAHKVLRLTPDIASEALRDFCEIYDEPFGDTSGIPTFILSRFAREHVKVALSADGGDEQFGGYTGYERYPRYFKALSPIPGLVRRALAHSLRALPWERLADARLLGASRNARAADRAARLGRFLDLLALDSPRDVVECYAARGFPASAVARLLGRAAPEIPPFPALDLPDPTTAGGLSDWLMRRDFAFWLPEDILLKVDRASMAASLECRDPLLDHRIAELAFSFPMDFLIKDGEAKRILRDMLRRRVPGSLAGQPKQGFSIPLAAWLRGPHARGVREALSRESLTRVGILDPDEVGRTVARFFAGEGRYTDRVWLLYNFQMWAGRWLCAKPAGSREQAP</sequence>
<dbReference type="InterPro" id="IPR001962">
    <property type="entry name" value="Asn_synthase"/>
</dbReference>
<accession>A0A7C9ME46</accession>
<evidence type="ECO:0000256" key="5">
    <source>
        <dbReference type="ARBA" id="ARBA00022840"/>
    </source>
</evidence>
<keyword evidence="12" id="KW-0436">Ligase</keyword>
<comment type="pathway">
    <text evidence="1">Amino-acid biosynthesis; L-asparagine biosynthesis; L-asparagine from L-aspartate (L-Gln route): step 1/1.</text>
</comment>
<dbReference type="InterPro" id="IPR014729">
    <property type="entry name" value="Rossmann-like_a/b/a_fold"/>
</dbReference>
<keyword evidence="6 8" id="KW-0315">Glutamine amidotransferase</keyword>
<evidence type="ECO:0000313" key="13">
    <source>
        <dbReference type="Proteomes" id="UP000482487"/>
    </source>
</evidence>
<evidence type="ECO:0000256" key="10">
    <source>
        <dbReference type="PIRSR" id="PIRSR001589-3"/>
    </source>
</evidence>
<evidence type="ECO:0000256" key="8">
    <source>
        <dbReference type="PIRSR" id="PIRSR001589-1"/>
    </source>
</evidence>
<dbReference type="Pfam" id="PF00733">
    <property type="entry name" value="Asn_synthase"/>
    <property type="match status" value="1"/>
</dbReference>
<reference evidence="12 13" key="1">
    <citation type="submission" date="2020-01" db="EMBL/GenBank/DDBJ databases">
        <title>Genome sequence of Desulfovibrio aerotolerans DSM 16695(T).</title>
        <authorList>
            <person name="Karnachuk O."/>
            <person name="Avakyan M."/>
            <person name="Mardanov A."/>
            <person name="Kadnikov V."/>
            <person name="Ravin N."/>
        </authorList>
    </citation>
    <scope>NUCLEOTIDE SEQUENCE [LARGE SCALE GENOMIC DNA]</scope>
    <source>
        <strain evidence="12 13">DSM 16695</strain>
    </source>
</reference>
<keyword evidence="8" id="KW-0061">Asparagine biosynthesis</keyword>
<dbReference type="PANTHER" id="PTHR43284:SF1">
    <property type="entry name" value="ASPARAGINE SYNTHETASE"/>
    <property type="match status" value="1"/>
</dbReference>
<dbReference type="GO" id="GO:0005524">
    <property type="term" value="F:ATP binding"/>
    <property type="evidence" value="ECO:0007669"/>
    <property type="project" value="UniProtKB-KW"/>
</dbReference>
<proteinExistence type="inferred from homology"/>
<dbReference type="EMBL" id="WVUD01000004">
    <property type="protein sequence ID" value="MYL82330.1"/>
    <property type="molecule type" value="Genomic_DNA"/>
</dbReference>
<evidence type="ECO:0000256" key="6">
    <source>
        <dbReference type="ARBA" id="ARBA00022962"/>
    </source>
</evidence>
<evidence type="ECO:0000313" key="12">
    <source>
        <dbReference type="EMBL" id="MYL82330.1"/>
    </source>
</evidence>
<dbReference type="SUPFAM" id="SSF52402">
    <property type="entry name" value="Adenine nucleotide alpha hydrolases-like"/>
    <property type="match status" value="1"/>
</dbReference>
<dbReference type="InterPro" id="IPR017932">
    <property type="entry name" value="GATase_2_dom"/>
</dbReference>
<evidence type="ECO:0000256" key="1">
    <source>
        <dbReference type="ARBA" id="ARBA00005187"/>
    </source>
</evidence>
<evidence type="ECO:0000259" key="11">
    <source>
        <dbReference type="PROSITE" id="PS51278"/>
    </source>
</evidence>
<evidence type="ECO:0000256" key="2">
    <source>
        <dbReference type="ARBA" id="ARBA00005752"/>
    </source>
</evidence>
<evidence type="ECO:0000256" key="9">
    <source>
        <dbReference type="PIRSR" id="PIRSR001589-2"/>
    </source>
</evidence>
<dbReference type="Gene3D" id="3.40.50.620">
    <property type="entry name" value="HUPs"/>
    <property type="match status" value="2"/>
</dbReference>
<dbReference type="GO" id="GO:0006529">
    <property type="term" value="P:asparagine biosynthetic process"/>
    <property type="evidence" value="ECO:0007669"/>
    <property type="project" value="UniProtKB-KW"/>
</dbReference>
<comment type="catalytic activity">
    <reaction evidence="7">
        <text>L-aspartate + L-glutamine + ATP + H2O = L-asparagine + L-glutamate + AMP + diphosphate + H(+)</text>
        <dbReference type="Rhea" id="RHEA:12228"/>
        <dbReference type="ChEBI" id="CHEBI:15377"/>
        <dbReference type="ChEBI" id="CHEBI:15378"/>
        <dbReference type="ChEBI" id="CHEBI:29985"/>
        <dbReference type="ChEBI" id="CHEBI:29991"/>
        <dbReference type="ChEBI" id="CHEBI:30616"/>
        <dbReference type="ChEBI" id="CHEBI:33019"/>
        <dbReference type="ChEBI" id="CHEBI:58048"/>
        <dbReference type="ChEBI" id="CHEBI:58359"/>
        <dbReference type="ChEBI" id="CHEBI:456215"/>
        <dbReference type="EC" id="6.3.5.4"/>
    </reaction>
</comment>
<dbReference type="PROSITE" id="PS51278">
    <property type="entry name" value="GATASE_TYPE_2"/>
    <property type="match status" value="1"/>
</dbReference>
<keyword evidence="4 9" id="KW-0547">Nucleotide-binding</keyword>
<dbReference type="PANTHER" id="PTHR43284">
    <property type="entry name" value="ASPARAGINE SYNTHETASE (GLUTAMINE-HYDROLYZING)"/>
    <property type="match status" value="1"/>
</dbReference>
<gene>
    <name evidence="12" type="primary">asnB</name>
    <name evidence="12" type="ORF">GTA51_04155</name>
</gene>
<dbReference type="RefSeq" id="WP_160958940.1">
    <property type="nucleotide sequence ID" value="NZ_WVUD01000004.1"/>
</dbReference>
<dbReference type="InterPro" id="IPR006426">
    <property type="entry name" value="Asn_synth_AEB"/>
</dbReference>
<dbReference type="GO" id="GO:0004066">
    <property type="term" value="F:asparagine synthase (glutamine-hydrolyzing) activity"/>
    <property type="evidence" value="ECO:0007669"/>
    <property type="project" value="UniProtKB-EC"/>
</dbReference>